<proteinExistence type="predicted"/>
<evidence type="ECO:0000313" key="2">
    <source>
        <dbReference type="EMBL" id="UQX89508.1"/>
    </source>
</evidence>
<reference evidence="2" key="1">
    <citation type="journal article" date="2018" name="Int. J. Syst. Evol. Microbiol.">
        <title>Jatrophihabitans telluris sp. nov., isolated from sediment soil of lava forest wetlands and the emended description of the genus Jatrophihabitans.</title>
        <authorList>
            <person name="Lee K.C."/>
            <person name="Suh M.K."/>
            <person name="Eom M.K."/>
            <person name="Kim K.K."/>
            <person name="Kim J.S."/>
            <person name="Kim D.S."/>
            <person name="Ko S.H."/>
            <person name="Shin Y.K."/>
            <person name="Lee J.S."/>
        </authorList>
    </citation>
    <scope>NUCLEOTIDE SEQUENCE</scope>
    <source>
        <strain evidence="2">N237</strain>
    </source>
</reference>
<dbReference type="Proteomes" id="UP001056336">
    <property type="component" value="Chromosome"/>
</dbReference>
<keyword evidence="1" id="KW-0472">Membrane</keyword>
<sequence length="162" mass="17096">MSSTSLAPDTDAGTAYDDDAGNAIVEFVFLALLIMVPLVYFIVAVAEVQRTRLSVTAAARDVGRALATGRDSQDSAARANVALRVALAGHGLNPSQVQLRYVSAAQDCSATAIAPDLEPGAEFAVCVIRRERLPGIPSVVTGRGITLIGRYVVHVDDFRDAR</sequence>
<keyword evidence="1" id="KW-1133">Transmembrane helix</keyword>
<evidence type="ECO:0000313" key="3">
    <source>
        <dbReference type="Proteomes" id="UP001056336"/>
    </source>
</evidence>
<dbReference type="EMBL" id="CP097332">
    <property type="protein sequence ID" value="UQX89508.1"/>
    <property type="molecule type" value="Genomic_DNA"/>
</dbReference>
<accession>A0ABY4R0U4</accession>
<keyword evidence="1" id="KW-0812">Transmembrane</keyword>
<gene>
    <name evidence="2" type="ORF">M6D93_05740</name>
</gene>
<evidence type="ECO:0000256" key="1">
    <source>
        <dbReference type="SAM" id="Phobius"/>
    </source>
</evidence>
<keyword evidence="3" id="KW-1185">Reference proteome</keyword>
<dbReference type="RefSeq" id="WP_249773404.1">
    <property type="nucleotide sequence ID" value="NZ_CP097332.1"/>
</dbReference>
<reference evidence="2" key="2">
    <citation type="submission" date="2022-05" db="EMBL/GenBank/DDBJ databases">
        <authorList>
            <person name="Kim J.-S."/>
            <person name="Lee K."/>
            <person name="Suh M."/>
            <person name="Eom M."/>
            <person name="Kim J.-S."/>
            <person name="Kim D.-S."/>
            <person name="Ko S.-H."/>
            <person name="Shin Y."/>
            <person name="Lee J.-S."/>
        </authorList>
    </citation>
    <scope>NUCLEOTIDE SEQUENCE</scope>
    <source>
        <strain evidence="2">N237</strain>
    </source>
</reference>
<protein>
    <recommendedName>
        <fullName evidence="4">Pilus assembly protein</fullName>
    </recommendedName>
</protein>
<name>A0ABY4R0U4_9ACTN</name>
<organism evidence="2 3">
    <name type="scientific">Jatrophihabitans telluris</name>
    <dbReference type="NCBI Taxonomy" id="2038343"/>
    <lineage>
        <taxon>Bacteria</taxon>
        <taxon>Bacillati</taxon>
        <taxon>Actinomycetota</taxon>
        <taxon>Actinomycetes</taxon>
        <taxon>Jatrophihabitantales</taxon>
        <taxon>Jatrophihabitantaceae</taxon>
        <taxon>Jatrophihabitans</taxon>
    </lineage>
</organism>
<feature type="transmembrane region" description="Helical" evidence="1">
    <location>
        <begin position="20"/>
        <end position="43"/>
    </location>
</feature>
<evidence type="ECO:0008006" key="4">
    <source>
        <dbReference type="Google" id="ProtNLM"/>
    </source>
</evidence>